<feature type="compositionally biased region" description="Basic and acidic residues" evidence="1">
    <location>
        <begin position="209"/>
        <end position="229"/>
    </location>
</feature>
<organism evidence="2 3">
    <name type="scientific">Neotoma lepida</name>
    <name type="common">Desert woodrat</name>
    <dbReference type="NCBI Taxonomy" id="56216"/>
    <lineage>
        <taxon>Eukaryota</taxon>
        <taxon>Metazoa</taxon>
        <taxon>Chordata</taxon>
        <taxon>Craniata</taxon>
        <taxon>Vertebrata</taxon>
        <taxon>Euteleostomi</taxon>
        <taxon>Mammalia</taxon>
        <taxon>Eutheria</taxon>
        <taxon>Euarchontoglires</taxon>
        <taxon>Glires</taxon>
        <taxon>Rodentia</taxon>
        <taxon>Myomorpha</taxon>
        <taxon>Muroidea</taxon>
        <taxon>Cricetidae</taxon>
        <taxon>Neotominae</taxon>
        <taxon>Neotoma</taxon>
    </lineage>
</organism>
<protein>
    <submittedName>
        <fullName evidence="2">Uncharacterized protein</fullName>
    </submittedName>
</protein>
<gene>
    <name evidence="2" type="ORF">A6R68_02368</name>
</gene>
<sequence>MFVLHNTVMIFPEVSSELISEESAIMDSIPQKHSGGHINAALAGGASTGARGSKSHLAIASVGKMSPKSMKVALAGGASKSLESISTTVTSLSRKENMTTAIARVEPTSKTDPVTLAPLNLLSERHTTGQTGQQKASEANTKVDKERERKERRAKDRAGSRSSHHHRTGEGRQKTAGDKVVRKSSSHRLALDEKKEKGTPRGTKHNRSHKEVSHIPIKKESWSSHKSDRTLSTTSSTTTSKRPGKIGLFLRNIRANLVAKGLGSQRGQGVDIVAKTLETTNVETIMETGSIQGLDIIGSVTSEVMESYRELQRRNCGSSCGQSLGQLPTLQWASPRVLQVLQWARPQGYRPCCSGPVLRATARAAVGPSSGLLPMLRWASPPGCCPWCSGPVLRAAAHIEVGPSSGLLPMLRLGFAVNLPQGLPVTPFMDERPEA</sequence>
<dbReference type="Proteomes" id="UP000092124">
    <property type="component" value="Unassembled WGS sequence"/>
</dbReference>
<feature type="compositionally biased region" description="Polar residues" evidence="1">
    <location>
        <begin position="128"/>
        <end position="140"/>
    </location>
</feature>
<reference evidence="2 3" key="1">
    <citation type="submission" date="2016-06" db="EMBL/GenBank/DDBJ databases">
        <title>The Draft Genome Sequence and Annotation of the Desert Woodrat Neotoma lepida.</title>
        <authorList>
            <person name="Campbell M."/>
            <person name="Oakeson K.F."/>
            <person name="Yandell M."/>
            <person name="Halpert J.R."/>
            <person name="Dearing D."/>
        </authorList>
    </citation>
    <scope>NUCLEOTIDE SEQUENCE [LARGE SCALE GENOMIC DNA]</scope>
    <source>
        <strain evidence="2">417</strain>
        <tissue evidence="2">Liver</tissue>
    </source>
</reference>
<feature type="compositionally biased region" description="Basic and acidic residues" evidence="1">
    <location>
        <begin position="168"/>
        <end position="181"/>
    </location>
</feature>
<evidence type="ECO:0000313" key="2">
    <source>
        <dbReference type="EMBL" id="OBS69086.1"/>
    </source>
</evidence>
<dbReference type="STRING" id="56216.A0A1A6GSD1"/>
<name>A0A1A6GSD1_NEOLE</name>
<evidence type="ECO:0000313" key="3">
    <source>
        <dbReference type="Proteomes" id="UP000092124"/>
    </source>
</evidence>
<feature type="compositionally biased region" description="Basic and acidic residues" evidence="1">
    <location>
        <begin position="141"/>
        <end position="159"/>
    </location>
</feature>
<dbReference type="EMBL" id="LZPO01075315">
    <property type="protein sequence ID" value="OBS69086.1"/>
    <property type="molecule type" value="Genomic_DNA"/>
</dbReference>
<proteinExistence type="predicted"/>
<dbReference type="OrthoDB" id="9942703at2759"/>
<dbReference type="AlphaFoldDB" id="A0A1A6GSD1"/>
<feature type="compositionally biased region" description="Low complexity" evidence="1">
    <location>
        <begin position="230"/>
        <end position="240"/>
    </location>
</feature>
<accession>A0A1A6GSD1</accession>
<feature type="region of interest" description="Disordered" evidence="1">
    <location>
        <begin position="124"/>
        <end position="243"/>
    </location>
</feature>
<keyword evidence="3" id="KW-1185">Reference proteome</keyword>
<feature type="compositionally biased region" description="Basic and acidic residues" evidence="1">
    <location>
        <begin position="189"/>
        <end position="199"/>
    </location>
</feature>
<evidence type="ECO:0000256" key="1">
    <source>
        <dbReference type="SAM" id="MobiDB-lite"/>
    </source>
</evidence>
<comment type="caution">
    <text evidence="2">The sequence shown here is derived from an EMBL/GenBank/DDBJ whole genome shotgun (WGS) entry which is preliminary data.</text>
</comment>